<dbReference type="PANTHER" id="PTHR36449:SF1">
    <property type="entry name" value="ACETYLTRANSFERASE"/>
    <property type="match status" value="1"/>
</dbReference>
<evidence type="ECO:0000313" key="7">
    <source>
        <dbReference type="EMBL" id="UFP94267.1"/>
    </source>
</evidence>
<accession>A0ABY3PLK7</accession>
<evidence type="ECO:0000256" key="3">
    <source>
        <dbReference type="ARBA" id="ARBA00022679"/>
    </source>
</evidence>
<keyword evidence="4" id="KW-0012">Acyltransferase</keyword>
<dbReference type="PANTHER" id="PTHR36449">
    <property type="entry name" value="ACETYLTRANSFERASE-RELATED"/>
    <property type="match status" value="1"/>
</dbReference>
<dbReference type="InterPro" id="IPR016181">
    <property type="entry name" value="Acyl_CoA_acyltransferase"/>
</dbReference>
<protein>
    <submittedName>
        <fullName evidence="7">GNAT family N-acetyltransferase</fullName>
    </submittedName>
</protein>
<evidence type="ECO:0000259" key="6">
    <source>
        <dbReference type="Pfam" id="PF00583"/>
    </source>
</evidence>
<comment type="catalytic activity">
    <reaction evidence="5">
        <text>glycyl-tRNA(Gly) + acetyl-CoA = N-acetylglycyl-tRNA(Gly) + CoA + H(+)</text>
        <dbReference type="Rhea" id="RHEA:81867"/>
        <dbReference type="Rhea" id="RHEA-COMP:9683"/>
        <dbReference type="Rhea" id="RHEA-COMP:19766"/>
        <dbReference type="ChEBI" id="CHEBI:15378"/>
        <dbReference type="ChEBI" id="CHEBI:57287"/>
        <dbReference type="ChEBI" id="CHEBI:57288"/>
        <dbReference type="ChEBI" id="CHEBI:78522"/>
        <dbReference type="ChEBI" id="CHEBI:232036"/>
    </reaction>
</comment>
<proteinExistence type="predicted"/>
<organism evidence="7 8">
    <name type="scientific">Gloeobacter morelensis MG652769</name>
    <dbReference type="NCBI Taxonomy" id="2781736"/>
    <lineage>
        <taxon>Bacteria</taxon>
        <taxon>Bacillati</taxon>
        <taxon>Cyanobacteriota</taxon>
        <taxon>Cyanophyceae</taxon>
        <taxon>Gloeobacterales</taxon>
        <taxon>Gloeobacteraceae</taxon>
        <taxon>Gloeobacter</taxon>
        <taxon>Gloeobacter morelensis</taxon>
    </lineage>
</organism>
<evidence type="ECO:0000256" key="2">
    <source>
        <dbReference type="ARBA" id="ARBA00022649"/>
    </source>
</evidence>
<dbReference type="Gene3D" id="3.40.630.30">
    <property type="match status" value="1"/>
</dbReference>
<evidence type="ECO:0000313" key="8">
    <source>
        <dbReference type="Proteomes" id="UP001054846"/>
    </source>
</evidence>
<keyword evidence="2" id="KW-1277">Toxin-antitoxin system</keyword>
<keyword evidence="8" id="KW-1185">Reference proteome</keyword>
<dbReference type="Proteomes" id="UP001054846">
    <property type="component" value="Chromosome"/>
</dbReference>
<gene>
    <name evidence="7" type="ORF">ISF26_21345</name>
</gene>
<feature type="domain" description="N-acetyltransferase" evidence="6">
    <location>
        <begin position="22"/>
        <end position="145"/>
    </location>
</feature>
<keyword evidence="1" id="KW-0678">Repressor</keyword>
<evidence type="ECO:0000256" key="4">
    <source>
        <dbReference type="ARBA" id="ARBA00023315"/>
    </source>
</evidence>
<dbReference type="RefSeq" id="WP_230841325.1">
    <property type="nucleotide sequence ID" value="NZ_CP063845.1"/>
</dbReference>
<dbReference type="SUPFAM" id="SSF55729">
    <property type="entry name" value="Acyl-CoA N-acyltransferases (Nat)"/>
    <property type="match status" value="1"/>
</dbReference>
<reference evidence="7 8" key="1">
    <citation type="journal article" date="2021" name="Genome Biol. Evol.">
        <title>Complete Genome Sequencing of a Novel Gloeobacter Species from a Waterfall Cave in Mexico.</title>
        <authorList>
            <person name="Saw J.H."/>
            <person name="Cardona T."/>
            <person name="Montejano G."/>
        </authorList>
    </citation>
    <scope>NUCLEOTIDE SEQUENCE [LARGE SCALE GENOMIC DNA]</scope>
    <source>
        <strain evidence="7">MG652769</strain>
    </source>
</reference>
<name>A0ABY3PLK7_9CYAN</name>
<dbReference type="Pfam" id="PF00583">
    <property type="entry name" value="Acetyltransf_1"/>
    <property type="match status" value="1"/>
</dbReference>
<dbReference type="EMBL" id="CP063845">
    <property type="protein sequence ID" value="UFP94267.1"/>
    <property type="molecule type" value="Genomic_DNA"/>
</dbReference>
<sequence length="165" mass="18171">MNQSKPSAPQLLAAHHRLEEFDCAEPQLNTWLKQHAMRNHEAGASRTFVVCRENRILAYYCLAMGAVSLSIAPGKVRRNMPDPIPVAVIGRLAVDRKLEGQGYGKGLVKDAVLRVIQVSEVIGVRAILVHTISERAGDFYLRRGFLAAPVEPLTLMLPMKDAAGF</sequence>
<evidence type="ECO:0000256" key="1">
    <source>
        <dbReference type="ARBA" id="ARBA00022491"/>
    </source>
</evidence>
<keyword evidence="3" id="KW-0808">Transferase</keyword>
<dbReference type="InterPro" id="IPR000182">
    <property type="entry name" value="GNAT_dom"/>
</dbReference>
<evidence type="ECO:0000256" key="5">
    <source>
        <dbReference type="ARBA" id="ARBA00049880"/>
    </source>
</evidence>